<protein>
    <recommendedName>
        <fullName evidence="4">Membrane-bound lysozyme-inhibitor of c-type lysozyme</fullName>
    </recommendedName>
</protein>
<feature type="signal peptide" evidence="1">
    <location>
        <begin position="1"/>
        <end position="16"/>
    </location>
</feature>
<organism evidence="2 3">
    <name type="scientific">Poseidonocella pacifica</name>
    <dbReference type="NCBI Taxonomy" id="871651"/>
    <lineage>
        <taxon>Bacteria</taxon>
        <taxon>Pseudomonadati</taxon>
        <taxon>Pseudomonadota</taxon>
        <taxon>Alphaproteobacteria</taxon>
        <taxon>Rhodobacterales</taxon>
        <taxon>Roseobacteraceae</taxon>
        <taxon>Poseidonocella</taxon>
    </lineage>
</organism>
<evidence type="ECO:0000313" key="3">
    <source>
        <dbReference type="Proteomes" id="UP000198796"/>
    </source>
</evidence>
<evidence type="ECO:0008006" key="4">
    <source>
        <dbReference type="Google" id="ProtNLM"/>
    </source>
</evidence>
<proteinExistence type="predicted"/>
<reference evidence="2 3" key="1">
    <citation type="submission" date="2016-10" db="EMBL/GenBank/DDBJ databases">
        <authorList>
            <person name="de Groot N.N."/>
        </authorList>
    </citation>
    <scope>NUCLEOTIDE SEQUENCE [LARGE SCALE GENOMIC DNA]</scope>
    <source>
        <strain evidence="2 3">DSM 29316</strain>
    </source>
</reference>
<dbReference type="RefSeq" id="WP_092060715.1">
    <property type="nucleotide sequence ID" value="NZ_FOJU01000001.1"/>
</dbReference>
<evidence type="ECO:0000313" key="2">
    <source>
        <dbReference type="EMBL" id="SFA77309.1"/>
    </source>
</evidence>
<dbReference type="Proteomes" id="UP000198796">
    <property type="component" value="Unassembled WGS sequence"/>
</dbReference>
<name>A0A1I0VLF6_9RHOB</name>
<gene>
    <name evidence="2" type="ORF">SAMN05421688_0766</name>
</gene>
<feature type="chain" id="PRO_5011520596" description="Membrane-bound lysozyme-inhibitor of c-type lysozyme" evidence="1">
    <location>
        <begin position="17"/>
        <end position="117"/>
    </location>
</feature>
<keyword evidence="3" id="KW-1185">Reference proteome</keyword>
<keyword evidence="1" id="KW-0732">Signal</keyword>
<evidence type="ECO:0000256" key="1">
    <source>
        <dbReference type="SAM" id="SignalP"/>
    </source>
</evidence>
<dbReference type="AlphaFoldDB" id="A0A1I0VLF6"/>
<dbReference type="EMBL" id="FOJU01000001">
    <property type="protein sequence ID" value="SFA77309.1"/>
    <property type="molecule type" value="Genomic_DNA"/>
</dbReference>
<dbReference type="STRING" id="871651.SAMN05421688_0766"/>
<sequence length="117" mass="12668">MIRAVIFCLLAAPVAAESLVCEFHTECFVARCSDVSSYLDVSISDRGASLIDEVERNDAAYITDPETGDRTFITAPYYGMVKNLTRFSNGSAIYTTHGQDAGEPYASTLYGTCTETG</sequence>
<accession>A0A1I0VLF6</accession>